<gene>
    <name evidence="3" type="ORF">SD72_10145</name>
</gene>
<dbReference type="Proteomes" id="UP000032120">
    <property type="component" value="Unassembled WGS sequence"/>
</dbReference>
<dbReference type="InterPro" id="IPR038670">
    <property type="entry name" value="HslJ-like_sf"/>
</dbReference>
<dbReference type="Pfam" id="PF03724">
    <property type="entry name" value="META"/>
    <property type="match status" value="1"/>
</dbReference>
<sequence>MVAAAFALAGCSGGADAPASVADTTWGTPDTEGKPVITFTADGGLGGNDGCNVFGGNWSETQNGVEISDVFSTMMFCEGVDTWLTEANAAVVDGDTITFSDEDGKELGSLDKTEFTAPE</sequence>
<dbReference type="Gene3D" id="2.40.128.270">
    <property type="match status" value="1"/>
</dbReference>
<dbReference type="InterPro" id="IPR005184">
    <property type="entry name" value="DUF306_Meta_HslJ"/>
</dbReference>
<dbReference type="AlphaFoldDB" id="A0A0D0H533"/>
<organism evidence="3 4">
    <name type="scientific">Leucobacter komagatae</name>
    <dbReference type="NCBI Taxonomy" id="55969"/>
    <lineage>
        <taxon>Bacteria</taxon>
        <taxon>Bacillati</taxon>
        <taxon>Actinomycetota</taxon>
        <taxon>Actinomycetes</taxon>
        <taxon>Micrococcales</taxon>
        <taxon>Microbacteriaceae</taxon>
        <taxon>Leucobacter</taxon>
    </lineage>
</organism>
<accession>A0A0D0H533</accession>
<feature type="chain" id="PRO_5039311024" description="DUF306 domain-containing protein" evidence="1">
    <location>
        <begin position="18"/>
        <end position="119"/>
    </location>
</feature>
<proteinExistence type="predicted"/>
<evidence type="ECO:0000259" key="2">
    <source>
        <dbReference type="Pfam" id="PF03724"/>
    </source>
</evidence>
<feature type="signal peptide" evidence="1">
    <location>
        <begin position="1"/>
        <end position="17"/>
    </location>
</feature>
<reference evidence="3 4" key="1">
    <citation type="submission" date="2015-01" db="EMBL/GenBank/DDBJ databases">
        <title>Draft genome sequence of Leucobacter komagatae strain VKM ST2845.</title>
        <authorList>
            <person name="Karlyshev A.V."/>
            <person name="Kudryashova E.B."/>
        </authorList>
    </citation>
    <scope>NUCLEOTIDE SEQUENCE [LARGE SCALE GENOMIC DNA]</scope>
    <source>
        <strain evidence="3 4">VKM ST2845</strain>
    </source>
</reference>
<name>A0A0D0H533_9MICO</name>
<keyword evidence="4" id="KW-1185">Reference proteome</keyword>
<dbReference type="EMBL" id="JXSQ01000013">
    <property type="protein sequence ID" value="KIP52285.1"/>
    <property type="molecule type" value="Genomic_DNA"/>
</dbReference>
<feature type="domain" description="DUF306" evidence="2">
    <location>
        <begin position="31"/>
        <end position="107"/>
    </location>
</feature>
<comment type="caution">
    <text evidence="3">The sequence shown here is derived from an EMBL/GenBank/DDBJ whole genome shotgun (WGS) entry which is preliminary data.</text>
</comment>
<protein>
    <recommendedName>
        <fullName evidence="2">DUF306 domain-containing protein</fullName>
    </recommendedName>
</protein>
<evidence type="ECO:0000256" key="1">
    <source>
        <dbReference type="SAM" id="SignalP"/>
    </source>
</evidence>
<evidence type="ECO:0000313" key="3">
    <source>
        <dbReference type="EMBL" id="KIP52285.1"/>
    </source>
</evidence>
<evidence type="ECO:0000313" key="4">
    <source>
        <dbReference type="Proteomes" id="UP000032120"/>
    </source>
</evidence>
<keyword evidence="1" id="KW-0732">Signal</keyword>